<dbReference type="Gene3D" id="2.40.50.180">
    <property type="entry name" value="CheA-289, Domain 4"/>
    <property type="match status" value="1"/>
</dbReference>
<dbReference type="PROSITE" id="PS50851">
    <property type="entry name" value="CHEW"/>
    <property type="match status" value="1"/>
</dbReference>
<dbReference type="EnsemblBacteria" id="ACZ18596">
    <property type="protein sequence ID" value="ACZ18596"/>
    <property type="gene ID" value="Taci_0359"/>
</dbReference>
<dbReference type="Gene3D" id="2.30.30.40">
    <property type="entry name" value="SH3 Domains"/>
    <property type="match status" value="1"/>
</dbReference>
<dbReference type="Proteomes" id="UP000002030">
    <property type="component" value="Chromosome"/>
</dbReference>
<dbReference type="Pfam" id="PF01584">
    <property type="entry name" value="CheW"/>
    <property type="match status" value="1"/>
</dbReference>
<reference evidence="2 3" key="1">
    <citation type="journal article" date="2009" name="Stand. Genomic Sci.">
        <title>Complete genome sequence of Thermanaerovibrio acidaminovorans type strain (Su883).</title>
        <authorList>
            <person name="Chovatia M."/>
            <person name="Sikorski J."/>
            <person name="Schroder M."/>
            <person name="Lapidus A."/>
            <person name="Nolan M."/>
            <person name="Tice H."/>
            <person name="Glavina Del Rio T."/>
            <person name="Copeland A."/>
            <person name="Cheng J.F."/>
            <person name="Lucas S."/>
            <person name="Chen F."/>
            <person name="Bruce D."/>
            <person name="Goodwin L."/>
            <person name="Pitluck S."/>
            <person name="Ivanova N."/>
            <person name="Mavromatis K."/>
            <person name="Ovchinnikova G."/>
            <person name="Pati A."/>
            <person name="Chen A."/>
            <person name="Palaniappan K."/>
            <person name="Land M."/>
            <person name="Hauser L."/>
            <person name="Chang Y.J."/>
            <person name="Jeffries C.D."/>
            <person name="Chain P."/>
            <person name="Saunders E."/>
            <person name="Detter J.C."/>
            <person name="Brettin T."/>
            <person name="Rohde M."/>
            <person name="Goker M."/>
            <person name="Spring S."/>
            <person name="Bristow J."/>
            <person name="Markowitz V."/>
            <person name="Hugenholtz P."/>
            <person name="Kyrpides N.C."/>
            <person name="Klenk H.P."/>
            <person name="Eisen J.A."/>
        </authorList>
    </citation>
    <scope>NUCLEOTIDE SEQUENCE [LARGE SCALE GENOMIC DNA]</scope>
    <source>
        <strain evidence="3">ATCC 49978 / DSM 6589 / Su883</strain>
    </source>
</reference>
<name>D1B8J3_THEAS</name>
<sequence length="153" mass="16897">MVSQGSGVNARLLERARRLAAESHERSDWEELMVFRRGSSLLAFRPDSWGEVVRLKGYTPIPTLPPHVAGVFNLRGSIVPLLDLSYPLKIEAPGPLRVAMVTLNRHGQFGIGFDSLEGTMRVPREDVTETPPDHPLEGMAGDVMIVRMEALAL</sequence>
<dbReference type="HOGENOM" id="CLU_1703422_0_0_0"/>
<dbReference type="eggNOG" id="COG0835">
    <property type="taxonomic scope" value="Bacteria"/>
</dbReference>
<dbReference type="GO" id="GO:0006935">
    <property type="term" value="P:chemotaxis"/>
    <property type="evidence" value="ECO:0007669"/>
    <property type="project" value="InterPro"/>
</dbReference>
<evidence type="ECO:0000313" key="2">
    <source>
        <dbReference type="EMBL" id="ACZ18596.1"/>
    </source>
</evidence>
<dbReference type="SMART" id="SM00260">
    <property type="entry name" value="CheW"/>
    <property type="match status" value="1"/>
</dbReference>
<organism evidence="2 3">
    <name type="scientific">Thermanaerovibrio acidaminovorans (strain ATCC 49978 / DSM 6589 / Su883)</name>
    <name type="common">Selenomonas acidaminovorans</name>
    <dbReference type="NCBI Taxonomy" id="525903"/>
    <lineage>
        <taxon>Bacteria</taxon>
        <taxon>Thermotogati</taxon>
        <taxon>Synergistota</taxon>
        <taxon>Synergistia</taxon>
        <taxon>Synergistales</taxon>
        <taxon>Synergistaceae</taxon>
        <taxon>Thermanaerovibrio</taxon>
    </lineage>
</organism>
<dbReference type="KEGG" id="tai:Taci_0359"/>
<gene>
    <name evidence="2" type="ordered locus">Taci_0359</name>
</gene>
<accession>D1B8J3</accession>
<keyword evidence="3" id="KW-1185">Reference proteome</keyword>
<dbReference type="AlphaFoldDB" id="D1B8J3"/>
<dbReference type="InterPro" id="IPR002545">
    <property type="entry name" value="CheW-lke_dom"/>
</dbReference>
<dbReference type="PANTHER" id="PTHR22617:SF23">
    <property type="entry name" value="CHEMOTAXIS PROTEIN CHEW"/>
    <property type="match status" value="1"/>
</dbReference>
<dbReference type="GO" id="GO:0005829">
    <property type="term" value="C:cytosol"/>
    <property type="evidence" value="ECO:0007669"/>
    <property type="project" value="TreeGrafter"/>
</dbReference>
<proteinExistence type="predicted"/>
<protein>
    <submittedName>
        <fullName evidence="2">CheW protein</fullName>
    </submittedName>
</protein>
<dbReference type="GO" id="GO:0007165">
    <property type="term" value="P:signal transduction"/>
    <property type="evidence" value="ECO:0007669"/>
    <property type="project" value="InterPro"/>
</dbReference>
<dbReference type="InterPro" id="IPR036061">
    <property type="entry name" value="CheW-like_dom_sf"/>
</dbReference>
<dbReference type="PANTHER" id="PTHR22617">
    <property type="entry name" value="CHEMOTAXIS SENSOR HISTIDINE KINASE-RELATED"/>
    <property type="match status" value="1"/>
</dbReference>
<dbReference type="InterPro" id="IPR039315">
    <property type="entry name" value="CheW"/>
</dbReference>
<dbReference type="SUPFAM" id="SSF50341">
    <property type="entry name" value="CheW-like"/>
    <property type="match status" value="1"/>
</dbReference>
<evidence type="ECO:0000313" key="3">
    <source>
        <dbReference type="Proteomes" id="UP000002030"/>
    </source>
</evidence>
<feature type="domain" description="CheW-like" evidence="1">
    <location>
        <begin position="29"/>
        <end position="153"/>
    </location>
</feature>
<dbReference type="RefSeq" id="WP_012869112.1">
    <property type="nucleotide sequence ID" value="NC_013522.1"/>
</dbReference>
<evidence type="ECO:0000259" key="1">
    <source>
        <dbReference type="PROSITE" id="PS50851"/>
    </source>
</evidence>
<dbReference type="EMBL" id="CP001818">
    <property type="protein sequence ID" value="ACZ18596.1"/>
    <property type="molecule type" value="Genomic_DNA"/>
</dbReference>
<dbReference type="STRING" id="525903.Taci_0359"/>
<dbReference type="OrthoDB" id="9794382at2"/>